<keyword evidence="6" id="KW-1185">Reference proteome</keyword>
<protein>
    <submittedName>
        <fullName evidence="5">Glycosyltransferase involved in cell wall biosynthesis</fullName>
    </submittedName>
</protein>
<dbReference type="Pfam" id="PF13579">
    <property type="entry name" value="Glyco_trans_4_4"/>
    <property type="match status" value="1"/>
</dbReference>
<dbReference type="SUPFAM" id="SSF53756">
    <property type="entry name" value="UDP-Glycosyltransferase/glycogen phosphorylase"/>
    <property type="match status" value="1"/>
</dbReference>
<dbReference type="PANTHER" id="PTHR12526">
    <property type="entry name" value="GLYCOSYLTRANSFERASE"/>
    <property type="match status" value="1"/>
</dbReference>
<dbReference type="InterPro" id="IPR028098">
    <property type="entry name" value="Glyco_trans_4-like_N"/>
</dbReference>
<dbReference type="PANTHER" id="PTHR12526:SF624">
    <property type="entry name" value="BLR6297 PROTEIN"/>
    <property type="match status" value="1"/>
</dbReference>
<proteinExistence type="predicted"/>
<keyword evidence="2 5" id="KW-0808">Transferase</keyword>
<evidence type="ECO:0000256" key="1">
    <source>
        <dbReference type="ARBA" id="ARBA00022676"/>
    </source>
</evidence>
<name>A0A7W5ACY5_9ACTN</name>
<dbReference type="Proteomes" id="UP000590749">
    <property type="component" value="Unassembled WGS sequence"/>
</dbReference>
<feature type="region of interest" description="Disordered" evidence="3">
    <location>
        <begin position="404"/>
        <end position="428"/>
    </location>
</feature>
<evidence type="ECO:0000259" key="4">
    <source>
        <dbReference type="Pfam" id="PF13579"/>
    </source>
</evidence>
<reference evidence="5 6" key="1">
    <citation type="submission" date="2020-08" db="EMBL/GenBank/DDBJ databases">
        <title>Genomic Encyclopedia of Type Strains, Phase III (KMG-III): the genomes of soil and plant-associated and newly described type strains.</title>
        <authorList>
            <person name="Whitman W."/>
        </authorList>
    </citation>
    <scope>NUCLEOTIDE SEQUENCE [LARGE SCALE GENOMIC DNA]</scope>
    <source>
        <strain evidence="5 6">CECT 3287</strain>
    </source>
</reference>
<dbReference type="EMBL" id="JACHXF010000002">
    <property type="protein sequence ID" value="MBB3093992.1"/>
    <property type="molecule type" value="Genomic_DNA"/>
</dbReference>
<feature type="domain" description="Glycosyltransferase subfamily 4-like N-terminal" evidence="4">
    <location>
        <begin position="28"/>
        <end position="197"/>
    </location>
</feature>
<organism evidence="5 6">
    <name type="scientific">Actinoplanes campanulatus</name>
    <dbReference type="NCBI Taxonomy" id="113559"/>
    <lineage>
        <taxon>Bacteria</taxon>
        <taxon>Bacillati</taxon>
        <taxon>Actinomycetota</taxon>
        <taxon>Actinomycetes</taxon>
        <taxon>Micromonosporales</taxon>
        <taxon>Micromonosporaceae</taxon>
        <taxon>Actinoplanes</taxon>
    </lineage>
</organism>
<evidence type="ECO:0000256" key="2">
    <source>
        <dbReference type="ARBA" id="ARBA00022679"/>
    </source>
</evidence>
<dbReference type="CDD" id="cd03794">
    <property type="entry name" value="GT4_WbuB-like"/>
    <property type="match status" value="1"/>
</dbReference>
<keyword evidence="1" id="KW-0328">Glycosyltransferase</keyword>
<dbReference type="AlphaFoldDB" id="A0A7W5ACY5"/>
<gene>
    <name evidence="5" type="ORF">FHR83_001641</name>
</gene>
<accession>A0A7W5ACY5</accession>
<evidence type="ECO:0000313" key="6">
    <source>
        <dbReference type="Proteomes" id="UP000590749"/>
    </source>
</evidence>
<dbReference type="RefSeq" id="WP_183218139.1">
    <property type="nucleotide sequence ID" value="NZ_BMPW01000015.1"/>
</dbReference>
<dbReference type="Gene3D" id="3.40.50.2000">
    <property type="entry name" value="Glycogen Phosphorylase B"/>
    <property type="match status" value="2"/>
</dbReference>
<dbReference type="Pfam" id="PF13692">
    <property type="entry name" value="Glyco_trans_1_4"/>
    <property type="match status" value="1"/>
</dbReference>
<sequence>MARNPHITILIANLPAERDRRVIRECLTLEAAGFEVTVIAPRGDRSLRVLPGSRNTRLRPYPVKVYGSGVLTFAVEFAWSFLCIAVRLIGEILAGRAHAVQVCNPPDVYWPLALLLRALGRPWVFDHHDLCPEVYASRVGSDGIAREPNRWVTRILVAMEWLTLRTATEVVATNESFKDNAVRRGVRPEKVTVVRNGPAGREITGEPDEVTPADGVLNVVYLGVFGPQDNVEGVVLAAAELARKRGRTGWRMILAGDGESMPSVRRLAAERKVEDVVEFTGWLDGPAVDELLRDAVIAVQPDLPTRMNDLSTMAKTVEYVGRGLPVIAADLTETRRTLGDAGVYVPTGAPEEFAEAIDELLDDPARRQRMRKLGRERFLSLLSWEHQAGPYAAVFQRLLAKRLPPPTTGARIPRQRAGSTEPAPEKQG</sequence>
<dbReference type="GO" id="GO:0016757">
    <property type="term" value="F:glycosyltransferase activity"/>
    <property type="evidence" value="ECO:0007669"/>
    <property type="project" value="UniProtKB-KW"/>
</dbReference>
<comment type="caution">
    <text evidence="5">The sequence shown here is derived from an EMBL/GenBank/DDBJ whole genome shotgun (WGS) entry which is preliminary data.</text>
</comment>
<evidence type="ECO:0000313" key="5">
    <source>
        <dbReference type="EMBL" id="MBB3093992.1"/>
    </source>
</evidence>
<evidence type="ECO:0000256" key="3">
    <source>
        <dbReference type="SAM" id="MobiDB-lite"/>
    </source>
</evidence>